<gene>
    <name evidence="2" type="primary">DBR1_1</name>
    <name evidence="2" type="ORF">CK203_050217</name>
</gene>
<dbReference type="GO" id="GO:0006397">
    <property type="term" value="P:mRNA processing"/>
    <property type="evidence" value="ECO:0007669"/>
    <property type="project" value="InterPro"/>
</dbReference>
<dbReference type="Proteomes" id="UP000288805">
    <property type="component" value="Unassembled WGS sequence"/>
</dbReference>
<dbReference type="SMART" id="SM01124">
    <property type="entry name" value="DBR1"/>
    <property type="match status" value="1"/>
</dbReference>
<sequence length="233" mass="26474">MKLYFTYCGLDQKVALKKRLLGIGRIVREIHPVWKLPPIVSVITLISVHWGAQNIKIQERTLGSKAAAELLEKLKPSYWFSAHLHCKFAALVQHGEVGQVTKFLALDKCLPGRKFLQIVEIETVPGPYEIQFDEEWLAITRKFNSIFPLTIHRANLGGAQVDMQDCRDWVRSRLLTRGAKPFEFVQTVPCYDPSQSASNSCFSGKGFEISDFPFNVVCTLICLHEIGLFFFTL</sequence>
<dbReference type="EMBL" id="QGNW01000686">
    <property type="protein sequence ID" value="RVW65657.1"/>
    <property type="molecule type" value="Genomic_DNA"/>
</dbReference>
<dbReference type="Pfam" id="PF05011">
    <property type="entry name" value="DBR1"/>
    <property type="match status" value="1"/>
</dbReference>
<feature type="domain" description="Lariat debranching enzyme C-terminal" evidence="1">
    <location>
        <begin position="92"/>
        <end position="199"/>
    </location>
</feature>
<evidence type="ECO:0000313" key="2">
    <source>
        <dbReference type="EMBL" id="RVW65657.1"/>
    </source>
</evidence>
<dbReference type="InterPro" id="IPR007708">
    <property type="entry name" value="DBR1_C"/>
</dbReference>
<protein>
    <submittedName>
        <fullName evidence="2">Lariat debranching enzyme</fullName>
    </submittedName>
</protein>
<dbReference type="GO" id="GO:0016788">
    <property type="term" value="F:hydrolase activity, acting on ester bonds"/>
    <property type="evidence" value="ECO:0007669"/>
    <property type="project" value="InterPro"/>
</dbReference>
<organism evidence="2 3">
    <name type="scientific">Vitis vinifera</name>
    <name type="common">Grape</name>
    <dbReference type="NCBI Taxonomy" id="29760"/>
    <lineage>
        <taxon>Eukaryota</taxon>
        <taxon>Viridiplantae</taxon>
        <taxon>Streptophyta</taxon>
        <taxon>Embryophyta</taxon>
        <taxon>Tracheophyta</taxon>
        <taxon>Spermatophyta</taxon>
        <taxon>Magnoliopsida</taxon>
        <taxon>eudicotyledons</taxon>
        <taxon>Gunneridae</taxon>
        <taxon>Pentapetalae</taxon>
        <taxon>rosids</taxon>
        <taxon>Vitales</taxon>
        <taxon>Vitaceae</taxon>
        <taxon>Viteae</taxon>
        <taxon>Vitis</taxon>
    </lineage>
</organism>
<dbReference type="AlphaFoldDB" id="A0A438G0B4"/>
<proteinExistence type="predicted"/>
<accession>A0A438G0B4</accession>
<comment type="caution">
    <text evidence="2">The sequence shown here is derived from an EMBL/GenBank/DDBJ whole genome shotgun (WGS) entry which is preliminary data.</text>
</comment>
<dbReference type="PANTHER" id="PTHR12849:SF0">
    <property type="entry name" value="LARIAT DEBRANCHING ENZYME"/>
    <property type="match status" value="1"/>
</dbReference>
<name>A0A438G0B4_VITVI</name>
<reference evidence="2 3" key="1">
    <citation type="journal article" date="2018" name="PLoS Genet.">
        <title>Population sequencing reveals clonal diversity and ancestral inbreeding in the grapevine cultivar Chardonnay.</title>
        <authorList>
            <person name="Roach M.J."/>
            <person name="Johnson D.L."/>
            <person name="Bohlmann J."/>
            <person name="van Vuuren H.J."/>
            <person name="Jones S.J."/>
            <person name="Pretorius I.S."/>
            <person name="Schmidt S.A."/>
            <person name="Borneman A.R."/>
        </authorList>
    </citation>
    <scope>NUCLEOTIDE SEQUENCE [LARGE SCALE GENOMIC DNA]</scope>
    <source>
        <strain evidence="3">cv. Chardonnay</strain>
        <tissue evidence="2">Leaf</tissue>
    </source>
</reference>
<evidence type="ECO:0000313" key="3">
    <source>
        <dbReference type="Proteomes" id="UP000288805"/>
    </source>
</evidence>
<evidence type="ECO:0000259" key="1">
    <source>
        <dbReference type="SMART" id="SM01124"/>
    </source>
</evidence>
<dbReference type="PANTHER" id="PTHR12849">
    <property type="entry name" value="RNA LARIAT DEBRANCHING ENZYME"/>
    <property type="match status" value="1"/>
</dbReference>